<evidence type="ECO:0000256" key="1">
    <source>
        <dbReference type="SAM" id="Coils"/>
    </source>
</evidence>
<dbReference type="GO" id="GO:0032452">
    <property type="term" value="F:histone demethylase activity"/>
    <property type="evidence" value="ECO:0007669"/>
    <property type="project" value="TreeGrafter"/>
</dbReference>
<feature type="region of interest" description="Disordered" evidence="2">
    <location>
        <begin position="248"/>
        <end position="301"/>
    </location>
</feature>
<feature type="compositionally biased region" description="Polar residues" evidence="2">
    <location>
        <begin position="641"/>
        <end position="650"/>
    </location>
</feature>
<name>A0AA97NTC2_PYRO3</name>
<dbReference type="SUPFAM" id="SSF82199">
    <property type="entry name" value="SET domain"/>
    <property type="match status" value="1"/>
</dbReference>
<dbReference type="Gene3D" id="2.60.120.650">
    <property type="entry name" value="Cupin"/>
    <property type="match status" value="1"/>
</dbReference>
<evidence type="ECO:0000256" key="3">
    <source>
        <dbReference type="SAM" id="Phobius"/>
    </source>
</evidence>
<dbReference type="InterPro" id="IPR001214">
    <property type="entry name" value="SET_dom"/>
</dbReference>
<dbReference type="SMART" id="SM00317">
    <property type="entry name" value="SET"/>
    <property type="match status" value="1"/>
</dbReference>
<dbReference type="EMBL" id="JH793099">
    <property type="protein sequence ID" value="ELQ35966.1"/>
    <property type="molecule type" value="Genomic_DNA"/>
</dbReference>
<dbReference type="PROSITE" id="PS50280">
    <property type="entry name" value="SET"/>
    <property type="match status" value="1"/>
</dbReference>
<dbReference type="InterPro" id="IPR003347">
    <property type="entry name" value="JmjC_dom"/>
</dbReference>
<dbReference type="InterPro" id="IPR046341">
    <property type="entry name" value="SET_dom_sf"/>
</dbReference>
<dbReference type="Gene3D" id="1.20.5.1700">
    <property type="match status" value="1"/>
</dbReference>
<reference evidence="6" key="1">
    <citation type="journal article" date="2012" name="PLoS Genet.">
        <title>Comparative analysis of the genomes of two field isolates of the rice blast fungus Magnaporthe oryzae.</title>
        <authorList>
            <person name="Xue M."/>
            <person name="Yang J."/>
            <person name="Li Z."/>
            <person name="Hu S."/>
            <person name="Yao N."/>
            <person name="Dean R.A."/>
            <person name="Zhao W."/>
            <person name="Shen M."/>
            <person name="Zhang H."/>
            <person name="Li C."/>
            <person name="Liu L."/>
            <person name="Cao L."/>
            <person name="Xu X."/>
            <person name="Xing Y."/>
            <person name="Hsiang T."/>
            <person name="Zhang Z."/>
            <person name="Xu J.R."/>
            <person name="Peng Y.L."/>
        </authorList>
    </citation>
    <scope>NUCLEOTIDE SEQUENCE</scope>
    <source>
        <strain evidence="6">Y34</strain>
    </source>
</reference>
<evidence type="ECO:0008006" key="7">
    <source>
        <dbReference type="Google" id="ProtNLM"/>
    </source>
</evidence>
<evidence type="ECO:0000313" key="6">
    <source>
        <dbReference type="EMBL" id="ELQ35966.1"/>
    </source>
</evidence>
<keyword evidence="1" id="KW-0175">Coiled coil</keyword>
<proteinExistence type="predicted"/>
<dbReference type="SMART" id="SM00558">
    <property type="entry name" value="JmjC"/>
    <property type="match status" value="1"/>
</dbReference>
<feature type="region of interest" description="Disordered" evidence="2">
    <location>
        <begin position="627"/>
        <end position="708"/>
    </location>
</feature>
<evidence type="ECO:0000256" key="2">
    <source>
        <dbReference type="SAM" id="MobiDB-lite"/>
    </source>
</evidence>
<keyword evidence="3" id="KW-1133">Transmembrane helix</keyword>
<feature type="transmembrane region" description="Helical" evidence="3">
    <location>
        <begin position="88"/>
        <end position="107"/>
    </location>
</feature>
<feature type="domain" description="JmjC" evidence="5">
    <location>
        <begin position="429"/>
        <end position="598"/>
    </location>
</feature>
<dbReference type="AlphaFoldDB" id="A0AA97NTC2"/>
<evidence type="ECO:0000259" key="5">
    <source>
        <dbReference type="PROSITE" id="PS51184"/>
    </source>
</evidence>
<feature type="domain" description="SET" evidence="4">
    <location>
        <begin position="975"/>
        <end position="1094"/>
    </location>
</feature>
<keyword evidence="3" id="KW-0472">Membrane</keyword>
<dbReference type="GO" id="GO:0005634">
    <property type="term" value="C:nucleus"/>
    <property type="evidence" value="ECO:0007669"/>
    <property type="project" value="TreeGrafter"/>
</dbReference>
<feature type="compositionally biased region" description="Low complexity" evidence="2">
    <location>
        <begin position="248"/>
        <end position="260"/>
    </location>
</feature>
<dbReference type="SUPFAM" id="SSF51197">
    <property type="entry name" value="Clavaminate synthase-like"/>
    <property type="match status" value="1"/>
</dbReference>
<dbReference type="Gene3D" id="2.170.270.10">
    <property type="entry name" value="SET domain"/>
    <property type="match status" value="1"/>
</dbReference>
<keyword evidence="3" id="KW-0812">Transmembrane</keyword>
<dbReference type="GO" id="GO:0000785">
    <property type="term" value="C:chromatin"/>
    <property type="evidence" value="ECO:0007669"/>
    <property type="project" value="TreeGrafter"/>
</dbReference>
<protein>
    <recommendedName>
        <fullName evidence="7">JmjC domain-containing protein</fullName>
    </recommendedName>
</protein>
<evidence type="ECO:0000259" key="4">
    <source>
        <dbReference type="PROSITE" id="PS50280"/>
    </source>
</evidence>
<dbReference type="PROSITE" id="PS51184">
    <property type="entry name" value="JMJC"/>
    <property type="match status" value="1"/>
</dbReference>
<dbReference type="GO" id="GO:0010468">
    <property type="term" value="P:regulation of gene expression"/>
    <property type="evidence" value="ECO:0007669"/>
    <property type="project" value="TreeGrafter"/>
</dbReference>
<sequence length="1112" mass="124728">MKGARALWRFRLQVDQPGGPEADSPLYEDALKAVETLLNYIQREAGDPGDYCAVLCLAEKIGLSAKKPTYCGKRLCIMWSQRTNGRPIVLGGLLVYMGFATATFLVAKRSITPRVVCSNHRPSLTLAQMNRFNIMSDNFMDAPVGFEAFVNTSPANFRSYMLGILRNRHQRKTPKADAIDQLQAEVAKLREENEKLRQASTAKKPWDEDAEATKLRATIAELQAENDRYKQQGTALLNSMVSPVSSLSDGSCGVASSSSSPEDFETGGESPNYESDASSSLVQQNENSRSALPSKTPATQQIAAPTVPTIHVDEMGPNFTSSIEKLGHTFTGLVRIVGLESVDPRQLGEQPAEDWDLRSVKYCHENQTCKIYLGDNKTGFQMPDFPVATADPSEAEMEEFIDRICNDPPKEQINYYVGPSLAHDNPRFDQLIRPGGLEQLPKLRQEKASERGADPRMYGDVPGVTSPYHHIGEPMSGTGLHCEDGNLQSANINLLGLKLWVLIDPKSTEKLETFIRTRYGGRRCDQWLRHLHLFVRPADLRKEKIEFKMVAARPGDMVVTGPRQYHMVVNMTASFAVAINFLLAGDPLFPERETQVCADCCFVFALEENLGNFKGVDECMPGEQQVASQDSHIKASRTRNKPTATNSATNLDRENTPAPGRLGTTNSATAVLRNKLPGNPKAVKRKPPDTHQAHNGQHRRYLPNDQLTKRQRNTPTIKELAEELTGHRAKERFGRYMLAFNNESSLELPAPWDDQVDFTSQVYSYIEKGGQYTESGAFRKLVGLIVTAYAVRRADMQSAEIGRRNMNRQLQQKYFGTVIKRMSQQAFWNWISRNRNLWSLGSGLLPYLPSDNEGMASFRDYERSSKAEVDQLKAELDKIPQVKEMEQAGEAFVDRILQRRKFVWQDIASKELEQLPIEALLSLVKVRRLEENETDKSWQPLPEYQWQRPDAVVQGAQCELCEADSCDCIRRCFAKAPSVVYFDGKELGLQAMAEVPGDMAYRKGTLIGEIVGRIVPPNTYNDGRAMNMVREDMDNEYVGQIWTGEEGNIFRFTNHKCANAEAEVKGKKISGAYRMVLVATQDILHGMEVCVDFGQKFDPCFCEICRSSVLRS</sequence>
<accession>A0AA97NTC2</accession>
<feature type="coiled-coil region" evidence="1">
    <location>
        <begin position="175"/>
        <end position="239"/>
    </location>
</feature>
<dbReference type="Pfam" id="PF02373">
    <property type="entry name" value="JmjC"/>
    <property type="match status" value="1"/>
</dbReference>
<dbReference type="PANTHER" id="PTHR10694">
    <property type="entry name" value="LYSINE-SPECIFIC DEMETHYLASE"/>
    <property type="match status" value="1"/>
</dbReference>
<dbReference type="Proteomes" id="UP000011086">
    <property type="component" value="Unassembled WGS sequence"/>
</dbReference>
<dbReference type="Pfam" id="PF00856">
    <property type="entry name" value="SET"/>
    <property type="match status" value="1"/>
</dbReference>
<gene>
    <name evidence="6" type="ORF">OOU_Y34scaffold00676g12</name>
</gene>
<organism evidence="6">
    <name type="scientific">Pyricularia oryzae (strain Y34)</name>
    <name type="common">Rice blast fungus</name>
    <name type="synonym">Magnaporthe oryzae</name>
    <dbReference type="NCBI Taxonomy" id="1143189"/>
    <lineage>
        <taxon>Eukaryota</taxon>
        <taxon>Fungi</taxon>
        <taxon>Dikarya</taxon>
        <taxon>Ascomycota</taxon>
        <taxon>Pezizomycotina</taxon>
        <taxon>Sordariomycetes</taxon>
        <taxon>Sordariomycetidae</taxon>
        <taxon>Magnaporthales</taxon>
        <taxon>Pyriculariaceae</taxon>
        <taxon>Pyricularia</taxon>
    </lineage>
</organism>
<feature type="compositionally biased region" description="Polar residues" evidence="2">
    <location>
        <begin position="272"/>
        <end position="301"/>
    </location>
</feature>